<proteinExistence type="predicted"/>
<gene>
    <name evidence="1" type="ORF">PN451_03650</name>
</gene>
<dbReference type="Proteomes" id="UP001211249">
    <property type="component" value="Unassembled WGS sequence"/>
</dbReference>
<keyword evidence="2" id="KW-1185">Reference proteome</keyword>
<comment type="caution">
    <text evidence="1">The sequence shown here is derived from an EMBL/GenBank/DDBJ whole genome shotgun (WGS) entry which is preliminary data.</text>
</comment>
<accession>A0ABT5AEV0</accession>
<dbReference type="EMBL" id="JAQMUC010000021">
    <property type="protein sequence ID" value="MDB9534950.1"/>
    <property type="molecule type" value="Genomic_DNA"/>
</dbReference>
<evidence type="ECO:0000313" key="2">
    <source>
        <dbReference type="Proteomes" id="UP001211249"/>
    </source>
</evidence>
<name>A0ABT5AEV0_9CYAN</name>
<evidence type="ECO:0000313" key="1">
    <source>
        <dbReference type="EMBL" id="MDB9534950.1"/>
    </source>
</evidence>
<protein>
    <recommendedName>
        <fullName evidence="3">HicB-like antitoxin of toxin-antitoxin system domain-containing protein</fullName>
    </recommendedName>
</protein>
<reference evidence="1 2" key="1">
    <citation type="submission" date="2023-01" db="EMBL/GenBank/DDBJ databases">
        <title>Genomes from the Australian National Cyanobacteria Reference Collection.</title>
        <authorList>
            <person name="Willis A."/>
            <person name="Lee E.M.F."/>
        </authorList>
    </citation>
    <scope>NUCLEOTIDE SEQUENCE [LARGE SCALE GENOMIC DNA]</scope>
    <source>
        <strain evidence="1 2">CS-1226</strain>
    </source>
</reference>
<sequence length="144" mass="16122">MILAVKNALSTIAPKLTYDVLIEHQEDGTVKATLLSLPECQGLSATKEEALNNLIQLFQARKPEIVTLEIKCYETKNPLVEVTEIRNNEGNAWDVLEALTGTIEAPSDWSSQHNHYLYGNSKQDNHVNTLSLICNLFIILSCKR</sequence>
<organism evidence="1 2">
    <name type="scientific">Dolichospermum planctonicum CS-1226</name>
    <dbReference type="NCBI Taxonomy" id="3021751"/>
    <lineage>
        <taxon>Bacteria</taxon>
        <taxon>Bacillati</taxon>
        <taxon>Cyanobacteriota</taxon>
        <taxon>Cyanophyceae</taxon>
        <taxon>Nostocales</taxon>
        <taxon>Aphanizomenonaceae</taxon>
        <taxon>Dolichospermum</taxon>
        <taxon>Dolichospermum planctonicum</taxon>
    </lineage>
</organism>
<dbReference type="RefSeq" id="WP_271794970.1">
    <property type="nucleotide sequence ID" value="NZ_JAQMUC010000021.1"/>
</dbReference>
<evidence type="ECO:0008006" key="3">
    <source>
        <dbReference type="Google" id="ProtNLM"/>
    </source>
</evidence>